<dbReference type="SUPFAM" id="SSF53448">
    <property type="entry name" value="Nucleotide-diphospho-sugar transferases"/>
    <property type="match status" value="1"/>
</dbReference>
<evidence type="ECO:0000256" key="3">
    <source>
        <dbReference type="ARBA" id="ARBA00022676"/>
    </source>
</evidence>
<keyword evidence="4 7" id="KW-0808">Transferase</keyword>
<evidence type="ECO:0000256" key="4">
    <source>
        <dbReference type="ARBA" id="ARBA00022679"/>
    </source>
</evidence>
<dbReference type="Proteomes" id="UP001528040">
    <property type="component" value="Unassembled WGS sequence"/>
</dbReference>
<dbReference type="GO" id="GO:0016757">
    <property type="term" value="F:glycosyltransferase activity"/>
    <property type="evidence" value="ECO:0007669"/>
    <property type="project" value="UniProtKB-KW"/>
</dbReference>
<dbReference type="RefSeq" id="WP_271054024.1">
    <property type="nucleotide sequence ID" value="NZ_JAQIIO010000004.1"/>
</dbReference>
<dbReference type="InterPro" id="IPR029044">
    <property type="entry name" value="Nucleotide-diphossugar_trans"/>
</dbReference>
<dbReference type="EC" id="2.4.-.-" evidence="7"/>
<dbReference type="Gene3D" id="3.90.550.10">
    <property type="entry name" value="Spore Coat Polysaccharide Biosynthesis Protein SpsA, Chain A"/>
    <property type="match status" value="1"/>
</dbReference>
<comment type="caution">
    <text evidence="7">The sequence shown here is derived from an EMBL/GenBank/DDBJ whole genome shotgun (WGS) entry which is preliminary data.</text>
</comment>
<keyword evidence="5" id="KW-0472">Membrane</keyword>
<evidence type="ECO:0000256" key="1">
    <source>
        <dbReference type="ARBA" id="ARBA00004236"/>
    </source>
</evidence>
<keyword evidence="8" id="KW-1185">Reference proteome</keyword>
<dbReference type="PANTHER" id="PTHR43646">
    <property type="entry name" value="GLYCOSYLTRANSFERASE"/>
    <property type="match status" value="1"/>
</dbReference>
<evidence type="ECO:0000259" key="6">
    <source>
        <dbReference type="Pfam" id="PF00535"/>
    </source>
</evidence>
<reference evidence="7 8" key="1">
    <citation type="submission" date="2023-01" db="EMBL/GenBank/DDBJ databases">
        <authorList>
            <person name="Yoon J.-W."/>
        </authorList>
    </citation>
    <scope>NUCLEOTIDE SEQUENCE [LARGE SCALE GENOMIC DNA]</scope>
    <source>
        <strain evidence="7 8">KMU-50</strain>
    </source>
</reference>
<dbReference type="PANTHER" id="PTHR43646:SF2">
    <property type="entry name" value="GLYCOSYLTRANSFERASE 2-LIKE DOMAIN-CONTAINING PROTEIN"/>
    <property type="match status" value="1"/>
</dbReference>
<dbReference type="EMBL" id="JAQIIO010000004">
    <property type="protein sequence ID" value="MDA5094320.1"/>
    <property type="molecule type" value="Genomic_DNA"/>
</dbReference>
<gene>
    <name evidence="7" type="ORF">O2N63_09485</name>
</gene>
<organism evidence="7 8">
    <name type="scientific">Aliiroseovarius salicola</name>
    <dbReference type="NCBI Taxonomy" id="3009082"/>
    <lineage>
        <taxon>Bacteria</taxon>
        <taxon>Pseudomonadati</taxon>
        <taxon>Pseudomonadota</taxon>
        <taxon>Alphaproteobacteria</taxon>
        <taxon>Rhodobacterales</taxon>
        <taxon>Paracoccaceae</taxon>
        <taxon>Aliiroseovarius</taxon>
    </lineage>
</organism>
<dbReference type="Pfam" id="PF00535">
    <property type="entry name" value="Glycos_transf_2"/>
    <property type="match status" value="1"/>
</dbReference>
<keyword evidence="3 7" id="KW-0328">Glycosyltransferase</keyword>
<feature type="domain" description="Glycosyltransferase 2-like" evidence="6">
    <location>
        <begin position="7"/>
        <end position="102"/>
    </location>
</feature>
<evidence type="ECO:0000256" key="2">
    <source>
        <dbReference type="ARBA" id="ARBA00022475"/>
    </source>
</evidence>
<sequence length="250" mass="28356">MLAPTLSIIIITLNEQNQLPRLLGDLANQSTQDFEIIHVDSNSSDNTLAVSWAWAHRFARYQVIPMTRRGVSLGRNTGANKARGERLLFLDADTRLSSDFLACALSDLKIRRLDLGIVPMSAKGLSWRHKTGYAAFNVGIRITAWFFPTAIGACLFSTPELHRKIDGFDEALTLCEDCNYALKATQMDQTRLGVLTSRFAFNPRRLDRDGLLHMGLLYLRANLRRFFYGELYTNEIPYRFGYANKTTLIK</sequence>
<proteinExistence type="predicted"/>
<accession>A0ABT4W1D0</accession>
<protein>
    <submittedName>
        <fullName evidence="7">Glycosyltransferase</fullName>
        <ecNumber evidence="7">2.4.-.-</ecNumber>
    </submittedName>
</protein>
<comment type="subcellular location">
    <subcellularLocation>
        <location evidence="1">Cell membrane</location>
    </subcellularLocation>
</comment>
<evidence type="ECO:0000256" key="5">
    <source>
        <dbReference type="ARBA" id="ARBA00023136"/>
    </source>
</evidence>
<keyword evidence="2" id="KW-1003">Cell membrane</keyword>
<evidence type="ECO:0000313" key="7">
    <source>
        <dbReference type="EMBL" id="MDA5094320.1"/>
    </source>
</evidence>
<evidence type="ECO:0000313" key="8">
    <source>
        <dbReference type="Proteomes" id="UP001528040"/>
    </source>
</evidence>
<name>A0ABT4W1D0_9RHOB</name>
<dbReference type="InterPro" id="IPR001173">
    <property type="entry name" value="Glyco_trans_2-like"/>
</dbReference>